<dbReference type="Pfam" id="PF20431">
    <property type="entry name" value="E_motif"/>
    <property type="match status" value="1"/>
</dbReference>
<dbReference type="Proteomes" id="UP001141806">
    <property type="component" value="Unassembled WGS sequence"/>
</dbReference>
<evidence type="ECO:0000256" key="2">
    <source>
        <dbReference type="PROSITE-ProRule" id="PRU00708"/>
    </source>
</evidence>
<dbReference type="Pfam" id="PF01535">
    <property type="entry name" value="PPR"/>
    <property type="match status" value="1"/>
</dbReference>
<evidence type="ECO:0000313" key="3">
    <source>
        <dbReference type="EMBL" id="KAJ4980683.1"/>
    </source>
</evidence>
<dbReference type="OrthoDB" id="1882346at2759"/>
<dbReference type="GO" id="GO:0009451">
    <property type="term" value="P:RNA modification"/>
    <property type="evidence" value="ECO:0007669"/>
    <property type="project" value="InterPro"/>
</dbReference>
<sequence>MYATSPSNIYDASRVFSRMPEPDLVSWTTIITAWAQHGYGEEALRLFLEFLHGSIPVDESILSSCLSACASLAALKSGKWVHSYIIKSGFGSHIHVGSSLIDMYCKCGSIKDACKFFDGMEKHNEVSWTAMISGYAHHGLTEEALALFHKMTKVGLKPDGITFIGVLTACSHVGLVKEGWQYFESMQNDYGLDVTINHFACVVDLLGRAGELDKAEDVINTAPFPSKTLLWRTLLGACNKHGNIRVGNRIAELLVKLEPDEPSTYVSLSNIYASSFMWDHLVEVRSRTREVNINKHPGCSWIEIAT</sequence>
<dbReference type="InterPro" id="IPR046848">
    <property type="entry name" value="E_motif"/>
</dbReference>
<dbReference type="Gene3D" id="1.25.40.10">
    <property type="entry name" value="Tetratricopeptide repeat domain"/>
    <property type="match status" value="2"/>
</dbReference>
<evidence type="ECO:0008006" key="5">
    <source>
        <dbReference type="Google" id="ProtNLM"/>
    </source>
</evidence>
<dbReference type="InterPro" id="IPR011990">
    <property type="entry name" value="TPR-like_helical_dom_sf"/>
</dbReference>
<dbReference type="AlphaFoldDB" id="A0A9Q0R285"/>
<dbReference type="PANTHER" id="PTHR47926">
    <property type="entry name" value="PENTATRICOPEPTIDE REPEAT-CONTAINING PROTEIN"/>
    <property type="match status" value="1"/>
</dbReference>
<evidence type="ECO:0000256" key="1">
    <source>
        <dbReference type="ARBA" id="ARBA00022737"/>
    </source>
</evidence>
<keyword evidence="1" id="KW-0677">Repeat</keyword>
<dbReference type="GO" id="GO:0003723">
    <property type="term" value="F:RNA binding"/>
    <property type="evidence" value="ECO:0007669"/>
    <property type="project" value="InterPro"/>
</dbReference>
<dbReference type="EMBL" id="JAMYWD010000001">
    <property type="protein sequence ID" value="KAJ4980683.1"/>
    <property type="molecule type" value="Genomic_DNA"/>
</dbReference>
<feature type="repeat" description="PPR" evidence="2">
    <location>
        <begin position="23"/>
        <end position="57"/>
    </location>
</feature>
<organism evidence="3 4">
    <name type="scientific">Protea cynaroides</name>
    <dbReference type="NCBI Taxonomy" id="273540"/>
    <lineage>
        <taxon>Eukaryota</taxon>
        <taxon>Viridiplantae</taxon>
        <taxon>Streptophyta</taxon>
        <taxon>Embryophyta</taxon>
        <taxon>Tracheophyta</taxon>
        <taxon>Spermatophyta</taxon>
        <taxon>Magnoliopsida</taxon>
        <taxon>Proteales</taxon>
        <taxon>Proteaceae</taxon>
        <taxon>Protea</taxon>
    </lineage>
</organism>
<gene>
    <name evidence="3" type="ORF">NE237_031520</name>
</gene>
<comment type="caution">
    <text evidence="3">The sequence shown here is derived from an EMBL/GenBank/DDBJ whole genome shotgun (WGS) entry which is preliminary data.</text>
</comment>
<dbReference type="PANTHER" id="PTHR47926:SF533">
    <property type="entry name" value="DYW DOMAIN-CONTAINING PROTEIN"/>
    <property type="match status" value="1"/>
</dbReference>
<dbReference type="InterPro" id="IPR046960">
    <property type="entry name" value="PPR_At4g14850-like_plant"/>
</dbReference>
<proteinExistence type="predicted"/>
<protein>
    <recommendedName>
        <fullName evidence="5">Pentatricopeptide repeat-containing protein</fullName>
    </recommendedName>
</protein>
<dbReference type="InterPro" id="IPR002885">
    <property type="entry name" value="PPR_rpt"/>
</dbReference>
<reference evidence="3" key="1">
    <citation type="journal article" date="2023" name="Plant J.">
        <title>The genome of the king protea, Protea cynaroides.</title>
        <authorList>
            <person name="Chang J."/>
            <person name="Duong T.A."/>
            <person name="Schoeman C."/>
            <person name="Ma X."/>
            <person name="Roodt D."/>
            <person name="Barker N."/>
            <person name="Li Z."/>
            <person name="Van de Peer Y."/>
            <person name="Mizrachi E."/>
        </authorList>
    </citation>
    <scope>NUCLEOTIDE SEQUENCE</scope>
    <source>
        <tissue evidence="3">Young leaves</tissue>
    </source>
</reference>
<dbReference type="Pfam" id="PF12854">
    <property type="entry name" value="PPR_1"/>
    <property type="match status" value="1"/>
</dbReference>
<dbReference type="FunFam" id="1.25.40.10:FF:001093">
    <property type="entry name" value="Pentatricopeptide repeat-containing protein At2g34400"/>
    <property type="match status" value="1"/>
</dbReference>
<dbReference type="Pfam" id="PF13041">
    <property type="entry name" value="PPR_2"/>
    <property type="match status" value="1"/>
</dbReference>
<dbReference type="PROSITE" id="PS51375">
    <property type="entry name" value="PPR"/>
    <property type="match status" value="2"/>
</dbReference>
<keyword evidence="4" id="KW-1185">Reference proteome</keyword>
<accession>A0A9Q0R285</accession>
<dbReference type="NCBIfam" id="TIGR00756">
    <property type="entry name" value="PPR"/>
    <property type="match status" value="2"/>
</dbReference>
<name>A0A9Q0R285_9MAGN</name>
<evidence type="ECO:0000313" key="4">
    <source>
        <dbReference type="Proteomes" id="UP001141806"/>
    </source>
</evidence>
<feature type="repeat" description="PPR" evidence="2">
    <location>
        <begin position="124"/>
        <end position="158"/>
    </location>
</feature>